<dbReference type="GO" id="GO:0008360">
    <property type="term" value="P:regulation of cell shape"/>
    <property type="evidence" value="ECO:0007669"/>
    <property type="project" value="UniProtKB-KW"/>
</dbReference>
<dbReference type="EMBL" id="PFSJ01000026">
    <property type="protein sequence ID" value="PJC23396.1"/>
    <property type="molecule type" value="Genomic_DNA"/>
</dbReference>
<dbReference type="InterPro" id="IPR016166">
    <property type="entry name" value="FAD-bd_PCMH"/>
</dbReference>
<dbReference type="PROSITE" id="PS51387">
    <property type="entry name" value="FAD_PCMH"/>
    <property type="match status" value="1"/>
</dbReference>
<feature type="active site" evidence="16">
    <location>
        <position position="154"/>
    </location>
</feature>
<keyword evidence="9 16" id="KW-0521">NADP</keyword>
<comment type="similarity">
    <text evidence="16">Belongs to the MurB family.</text>
</comment>
<evidence type="ECO:0000256" key="2">
    <source>
        <dbReference type="ARBA" id="ARBA00003921"/>
    </source>
</evidence>
<dbReference type="InterPro" id="IPR016167">
    <property type="entry name" value="FAD-bd_PCMH_sub1"/>
</dbReference>
<dbReference type="InterPro" id="IPR036318">
    <property type="entry name" value="FAD-bd_PCMH-like_sf"/>
</dbReference>
<keyword evidence="8 16" id="KW-0274">FAD</keyword>
<comment type="function">
    <text evidence="2 16">Cell wall formation.</text>
</comment>
<dbReference type="InterPro" id="IPR006094">
    <property type="entry name" value="Oxid_FAD_bind_N"/>
</dbReference>
<evidence type="ECO:0000313" key="19">
    <source>
        <dbReference type="Proteomes" id="UP000229756"/>
    </source>
</evidence>
<dbReference type="GO" id="GO:0071555">
    <property type="term" value="P:cell wall organization"/>
    <property type="evidence" value="ECO:0007669"/>
    <property type="project" value="UniProtKB-KW"/>
</dbReference>
<dbReference type="InterPro" id="IPR036635">
    <property type="entry name" value="MurB_C_sf"/>
</dbReference>
<evidence type="ECO:0000256" key="11">
    <source>
        <dbReference type="ARBA" id="ARBA00022984"/>
    </source>
</evidence>
<evidence type="ECO:0000256" key="7">
    <source>
        <dbReference type="ARBA" id="ARBA00022630"/>
    </source>
</evidence>
<comment type="subcellular location">
    <subcellularLocation>
        <location evidence="3 16">Cytoplasm</location>
    </subcellularLocation>
</comment>
<evidence type="ECO:0000259" key="17">
    <source>
        <dbReference type="PROSITE" id="PS51387"/>
    </source>
</evidence>
<protein>
    <recommendedName>
        <fullName evidence="16">UDP-N-acetylenolpyruvoylglucosamine reductase</fullName>
        <ecNumber evidence="16">1.3.1.98</ecNumber>
    </recommendedName>
    <alternativeName>
        <fullName evidence="16">UDP-N-acetylmuramate dehydrogenase</fullName>
    </alternativeName>
</protein>
<accession>A0A2M8EKX7</accession>
<dbReference type="PANTHER" id="PTHR21071:SF4">
    <property type="entry name" value="UDP-N-ACETYLENOLPYRUVOYLGLUCOSAMINE REDUCTASE"/>
    <property type="match status" value="1"/>
</dbReference>
<comment type="cofactor">
    <cofactor evidence="1 16">
        <name>FAD</name>
        <dbReference type="ChEBI" id="CHEBI:57692"/>
    </cofactor>
</comment>
<keyword evidence="6 16" id="KW-0132">Cell division</keyword>
<dbReference type="NCBIfam" id="NF010478">
    <property type="entry name" value="PRK13903.1"/>
    <property type="match status" value="1"/>
</dbReference>
<organism evidence="18 19">
    <name type="scientific">candidate division WWE3 bacterium CG_4_9_14_0_2_um_filter_35_11</name>
    <dbReference type="NCBI Taxonomy" id="1975077"/>
    <lineage>
        <taxon>Bacteria</taxon>
        <taxon>Katanobacteria</taxon>
    </lineage>
</organism>
<dbReference type="NCBIfam" id="TIGR00179">
    <property type="entry name" value="murB"/>
    <property type="match status" value="1"/>
</dbReference>
<evidence type="ECO:0000256" key="13">
    <source>
        <dbReference type="ARBA" id="ARBA00023306"/>
    </source>
</evidence>
<sequence length="328" mass="36789">MYNTFGVKASSLYYEDANSLPELIEILNNPLYENVKKFILGGGSNTLFTQDFNGLVIKISLKGIDVEKSDDKNIYLRAFAGEIWDDIVSYCVDHKYHGMENLSGIPGLVGATPIQNIGAYGLEVKDTIESVNAINVDTKELKTFSNVECKFGYRDSLFKTEHKGKYIVVSVLYKLSKDSALNLSYKALKDYFDLAGNNNPKISDVRDAVLKIRGEKLPDQNKYGTAGSFFKNPIVSKPKFENLQIKYTDMPFYIIDDENYKVPAGWLIEKAGFKGKRFGNCGVYEKQALVLINYGGATGLEILKLSEQIQDKVNGLFNIKLEREVIVV</sequence>
<keyword evidence="13 16" id="KW-0131">Cell cycle</keyword>
<evidence type="ECO:0000256" key="5">
    <source>
        <dbReference type="ARBA" id="ARBA00022490"/>
    </source>
</evidence>
<evidence type="ECO:0000256" key="16">
    <source>
        <dbReference type="HAMAP-Rule" id="MF_00037"/>
    </source>
</evidence>
<feature type="domain" description="FAD-binding PCMH-type" evidence="17">
    <location>
        <begin position="5"/>
        <end position="178"/>
    </location>
</feature>
<dbReference type="Pfam" id="PF02873">
    <property type="entry name" value="MurB_C"/>
    <property type="match status" value="1"/>
</dbReference>
<evidence type="ECO:0000313" key="18">
    <source>
        <dbReference type="EMBL" id="PJC23396.1"/>
    </source>
</evidence>
<dbReference type="Gene3D" id="3.90.78.10">
    <property type="entry name" value="UDP-N-acetylenolpyruvoylglucosamine reductase, C-terminal domain"/>
    <property type="match status" value="1"/>
</dbReference>
<comment type="catalytic activity">
    <reaction evidence="15 16">
        <text>UDP-N-acetyl-alpha-D-muramate + NADP(+) = UDP-N-acetyl-3-O-(1-carboxyvinyl)-alpha-D-glucosamine + NADPH + H(+)</text>
        <dbReference type="Rhea" id="RHEA:12248"/>
        <dbReference type="ChEBI" id="CHEBI:15378"/>
        <dbReference type="ChEBI" id="CHEBI:57783"/>
        <dbReference type="ChEBI" id="CHEBI:58349"/>
        <dbReference type="ChEBI" id="CHEBI:68483"/>
        <dbReference type="ChEBI" id="CHEBI:70757"/>
        <dbReference type="EC" id="1.3.1.98"/>
    </reaction>
</comment>
<evidence type="ECO:0000256" key="15">
    <source>
        <dbReference type="ARBA" id="ARBA00048914"/>
    </source>
</evidence>
<dbReference type="Gene3D" id="3.30.43.10">
    <property type="entry name" value="Uridine Diphospho-n-acetylenolpyruvylglucosamine Reductase, domain 2"/>
    <property type="match status" value="1"/>
</dbReference>
<evidence type="ECO:0000256" key="6">
    <source>
        <dbReference type="ARBA" id="ARBA00022618"/>
    </source>
</evidence>
<comment type="pathway">
    <text evidence="4 16">Cell wall biogenesis; peptidoglycan biosynthesis.</text>
</comment>
<dbReference type="InterPro" id="IPR003170">
    <property type="entry name" value="MurB"/>
</dbReference>
<evidence type="ECO:0000256" key="1">
    <source>
        <dbReference type="ARBA" id="ARBA00001974"/>
    </source>
</evidence>
<comment type="caution">
    <text evidence="18">The sequence shown here is derived from an EMBL/GenBank/DDBJ whole genome shotgun (WGS) entry which is preliminary data.</text>
</comment>
<keyword evidence="12 16" id="KW-0560">Oxidoreductase</keyword>
<dbReference type="GO" id="GO:0071949">
    <property type="term" value="F:FAD binding"/>
    <property type="evidence" value="ECO:0007669"/>
    <property type="project" value="InterPro"/>
</dbReference>
<evidence type="ECO:0000256" key="9">
    <source>
        <dbReference type="ARBA" id="ARBA00022857"/>
    </source>
</evidence>
<evidence type="ECO:0000256" key="10">
    <source>
        <dbReference type="ARBA" id="ARBA00022960"/>
    </source>
</evidence>
<evidence type="ECO:0000256" key="4">
    <source>
        <dbReference type="ARBA" id="ARBA00004752"/>
    </source>
</evidence>
<dbReference type="NCBIfam" id="NF000755">
    <property type="entry name" value="PRK00046.1"/>
    <property type="match status" value="1"/>
</dbReference>
<gene>
    <name evidence="16" type="primary">murB</name>
    <name evidence="18" type="ORF">CO058_03645</name>
</gene>
<dbReference type="Gene3D" id="3.30.465.10">
    <property type="match status" value="1"/>
</dbReference>
<dbReference type="Proteomes" id="UP000229756">
    <property type="component" value="Unassembled WGS sequence"/>
</dbReference>
<keyword evidence="7 16" id="KW-0285">Flavoprotein</keyword>
<dbReference type="SUPFAM" id="SSF56176">
    <property type="entry name" value="FAD-binding/transporter-associated domain-like"/>
    <property type="match status" value="1"/>
</dbReference>
<reference evidence="19" key="1">
    <citation type="submission" date="2017-09" db="EMBL/GenBank/DDBJ databases">
        <title>Depth-based differentiation of microbial function through sediment-hosted aquifers and enrichment of novel symbionts in the deep terrestrial subsurface.</title>
        <authorList>
            <person name="Probst A.J."/>
            <person name="Ladd B."/>
            <person name="Jarett J.K."/>
            <person name="Geller-Mcgrath D.E."/>
            <person name="Sieber C.M.K."/>
            <person name="Emerson J.B."/>
            <person name="Anantharaman K."/>
            <person name="Thomas B.C."/>
            <person name="Malmstrom R."/>
            <person name="Stieglmeier M."/>
            <person name="Klingl A."/>
            <person name="Woyke T."/>
            <person name="Ryan C.M."/>
            <person name="Banfield J.F."/>
        </authorList>
    </citation>
    <scope>NUCLEOTIDE SEQUENCE [LARGE SCALE GENOMIC DNA]</scope>
</reference>
<dbReference type="GO" id="GO:0051301">
    <property type="term" value="P:cell division"/>
    <property type="evidence" value="ECO:0007669"/>
    <property type="project" value="UniProtKB-KW"/>
</dbReference>
<feature type="active site" description="Proton donor" evidence="16">
    <location>
        <position position="228"/>
    </location>
</feature>
<keyword evidence="5 16" id="KW-0963">Cytoplasm</keyword>
<dbReference type="HAMAP" id="MF_00037">
    <property type="entry name" value="MurB"/>
    <property type="match status" value="1"/>
</dbReference>
<dbReference type="UniPathway" id="UPA00219"/>
<dbReference type="EC" id="1.3.1.98" evidence="16"/>
<dbReference type="AlphaFoldDB" id="A0A2M8EKX7"/>
<dbReference type="Pfam" id="PF01565">
    <property type="entry name" value="FAD_binding_4"/>
    <property type="match status" value="1"/>
</dbReference>
<keyword evidence="14 16" id="KW-0961">Cell wall biogenesis/degradation</keyword>
<proteinExistence type="inferred from homology"/>
<dbReference type="PANTHER" id="PTHR21071">
    <property type="entry name" value="UDP-N-ACETYLENOLPYRUVOYLGLUCOSAMINE REDUCTASE"/>
    <property type="match status" value="1"/>
</dbReference>
<dbReference type="GO" id="GO:0008762">
    <property type="term" value="F:UDP-N-acetylmuramate dehydrogenase activity"/>
    <property type="evidence" value="ECO:0007669"/>
    <property type="project" value="UniProtKB-UniRule"/>
</dbReference>
<evidence type="ECO:0000256" key="3">
    <source>
        <dbReference type="ARBA" id="ARBA00004496"/>
    </source>
</evidence>
<evidence type="ECO:0000256" key="8">
    <source>
        <dbReference type="ARBA" id="ARBA00022827"/>
    </source>
</evidence>
<keyword evidence="11 16" id="KW-0573">Peptidoglycan synthesis</keyword>
<name>A0A2M8EKX7_UNCKA</name>
<dbReference type="InterPro" id="IPR016169">
    <property type="entry name" value="FAD-bd_PCMH_sub2"/>
</dbReference>
<keyword evidence="10 16" id="KW-0133">Cell shape</keyword>
<feature type="active site" evidence="16">
    <location>
        <position position="324"/>
    </location>
</feature>
<dbReference type="InterPro" id="IPR011601">
    <property type="entry name" value="MurB_C"/>
</dbReference>
<dbReference type="GO" id="GO:0005829">
    <property type="term" value="C:cytosol"/>
    <property type="evidence" value="ECO:0007669"/>
    <property type="project" value="TreeGrafter"/>
</dbReference>
<evidence type="ECO:0000256" key="12">
    <source>
        <dbReference type="ARBA" id="ARBA00023002"/>
    </source>
</evidence>
<dbReference type="SUPFAM" id="SSF56194">
    <property type="entry name" value="Uridine diphospho-N-Acetylenolpyruvylglucosamine reductase, MurB, C-terminal domain"/>
    <property type="match status" value="1"/>
</dbReference>
<evidence type="ECO:0000256" key="14">
    <source>
        <dbReference type="ARBA" id="ARBA00023316"/>
    </source>
</evidence>
<dbReference type="GO" id="GO:0009252">
    <property type="term" value="P:peptidoglycan biosynthetic process"/>
    <property type="evidence" value="ECO:0007669"/>
    <property type="project" value="UniProtKB-UniRule"/>
</dbReference>